<feature type="region of interest" description="Disordered" evidence="1">
    <location>
        <begin position="42"/>
        <end position="65"/>
    </location>
</feature>
<gene>
    <name evidence="2" type="ORF">PanWU01x14_031530</name>
</gene>
<dbReference type="Proteomes" id="UP000237105">
    <property type="component" value="Unassembled WGS sequence"/>
</dbReference>
<protein>
    <submittedName>
        <fullName evidence="2">Uncharacterized protein</fullName>
    </submittedName>
</protein>
<keyword evidence="3" id="KW-1185">Reference proteome</keyword>
<comment type="caution">
    <text evidence="2">The sequence shown here is derived from an EMBL/GenBank/DDBJ whole genome shotgun (WGS) entry which is preliminary data.</text>
</comment>
<organism evidence="2 3">
    <name type="scientific">Parasponia andersonii</name>
    <name type="common">Sponia andersonii</name>
    <dbReference type="NCBI Taxonomy" id="3476"/>
    <lineage>
        <taxon>Eukaryota</taxon>
        <taxon>Viridiplantae</taxon>
        <taxon>Streptophyta</taxon>
        <taxon>Embryophyta</taxon>
        <taxon>Tracheophyta</taxon>
        <taxon>Spermatophyta</taxon>
        <taxon>Magnoliopsida</taxon>
        <taxon>eudicotyledons</taxon>
        <taxon>Gunneridae</taxon>
        <taxon>Pentapetalae</taxon>
        <taxon>rosids</taxon>
        <taxon>fabids</taxon>
        <taxon>Rosales</taxon>
        <taxon>Cannabaceae</taxon>
        <taxon>Parasponia</taxon>
    </lineage>
</organism>
<proteinExistence type="predicted"/>
<reference evidence="3" key="1">
    <citation type="submission" date="2016-06" db="EMBL/GenBank/DDBJ databases">
        <title>Parallel loss of symbiosis genes in relatives of nitrogen-fixing non-legume Parasponia.</title>
        <authorList>
            <person name="Van Velzen R."/>
            <person name="Holmer R."/>
            <person name="Bu F."/>
            <person name="Rutten L."/>
            <person name="Van Zeijl A."/>
            <person name="Liu W."/>
            <person name="Santuari L."/>
            <person name="Cao Q."/>
            <person name="Sharma T."/>
            <person name="Shen D."/>
            <person name="Roswanjaya Y."/>
            <person name="Wardhani T."/>
            <person name="Kalhor M.S."/>
            <person name="Jansen J."/>
            <person name="Van den Hoogen J."/>
            <person name="Gungor B."/>
            <person name="Hartog M."/>
            <person name="Hontelez J."/>
            <person name="Verver J."/>
            <person name="Yang W.-C."/>
            <person name="Schijlen E."/>
            <person name="Repin R."/>
            <person name="Schilthuizen M."/>
            <person name="Schranz E."/>
            <person name="Heidstra R."/>
            <person name="Miyata K."/>
            <person name="Fedorova E."/>
            <person name="Kohlen W."/>
            <person name="Bisseling T."/>
            <person name="Smit S."/>
            <person name="Geurts R."/>
        </authorList>
    </citation>
    <scope>NUCLEOTIDE SEQUENCE [LARGE SCALE GENOMIC DNA]</scope>
    <source>
        <strain evidence="3">cv. WU1-14</strain>
    </source>
</reference>
<dbReference type="AlphaFoldDB" id="A0A2P5DU65"/>
<feature type="compositionally biased region" description="Basic and acidic residues" evidence="1">
    <location>
        <begin position="42"/>
        <end position="58"/>
    </location>
</feature>
<dbReference type="OrthoDB" id="10336006at2759"/>
<dbReference type="EMBL" id="JXTB01000016">
    <property type="protein sequence ID" value="PON76833.1"/>
    <property type="molecule type" value="Genomic_DNA"/>
</dbReference>
<accession>A0A2P5DU65</accession>
<sequence>MGRVKGPTTPPRPPLVSGIFLNPLGIPKEYFSRFSEIVLRGGEDTGKEKIFEPRDWRDTSQGQDA</sequence>
<evidence type="ECO:0000313" key="3">
    <source>
        <dbReference type="Proteomes" id="UP000237105"/>
    </source>
</evidence>
<evidence type="ECO:0000313" key="2">
    <source>
        <dbReference type="EMBL" id="PON76833.1"/>
    </source>
</evidence>
<name>A0A2P5DU65_PARAD</name>
<evidence type="ECO:0000256" key="1">
    <source>
        <dbReference type="SAM" id="MobiDB-lite"/>
    </source>
</evidence>